<dbReference type="Gene3D" id="1.10.260.40">
    <property type="entry name" value="lambda repressor-like DNA-binding domains"/>
    <property type="match status" value="1"/>
</dbReference>
<protein>
    <recommendedName>
        <fullName evidence="3">XRE family transcriptional regulator</fullName>
    </recommendedName>
</protein>
<dbReference type="RefSeq" id="WP_254249743.1">
    <property type="nucleotide sequence ID" value="NZ_CP073809.1"/>
</dbReference>
<dbReference type="GO" id="GO:0003677">
    <property type="term" value="F:DNA binding"/>
    <property type="evidence" value="ECO:0007669"/>
    <property type="project" value="InterPro"/>
</dbReference>
<dbReference type="InterPro" id="IPR010982">
    <property type="entry name" value="Lambda_DNA-bd_dom_sf"/>
</dbReference>
<evidence type="ECO:0000313" key="2">
    <source>
        <dbReference type="Proteomes" id="UP001057381"/>
    </source>
</evidence>
<dbReference type="Proteomes" id="UP001057381">
    <property type="component" value="Chromosome"/>
</dbReference>
<accession>A0A9Q9BST2</accession>
<reference evidence="1" key="1">
    <citation type="submission" date="2021-04" db="EMBL/GenBank/DDBJ databases">
        <title>Complete Genome Sequences of Macrococcus spp. from dog and cattle.</title>
        <authorList>
            <person name="Schwendener S."/>
            <person name="Perreten V."/>
        </authorList>
    </citation>
    <scope>NUCLEOTIDE SEQUENCE</scope>
    <source>
        <strain evidence="1">Epi0143-OL</strain>
    </source>
</reference>
<sequence length="85" mass="9722">MENIKITLKAARINAGLSLSEVAKLFSKRFATVYSRQRIGQYEKSPGDITHIEADYFSEIYQMPKDNIIFLNPSQLKVDIREPSS</sequence>
<name>A0A9Q9BST2_9STAP</name>
<dbReference type="EMBL" id="CP073809">
    <property type="protein sequence ID" value="UTH13326.1"/>
    <property type="molecule type" value="Genomic_DNA"/>
</dbReference>
<gene>
    <name evidence="1" type="ORF">KFV11_08640</name>
</gene>
<dbReference type="AlphaFoldDB" id="A0A9Q9BST2"/>
<organism evidence="1 2">
    <name type="scientific">Macrococcus equipercicus</name>
    <dbReference type="NCBI Taxonomy" id="69967"/>
    <lineage>
        <taxon>Bacteria</taxon>
        <taxon>Bacillati</taxon>
        <taxon>Bacillota</taxon>
        <taxon>Bacilli</taxon>
        <taxon>Bacillales</taxon>
        <taxon>Staphylococcaceae</taxon>
        <taxon>Macrococcus</taxon>
    </lineage>
</organism>
<dbReference type="KEGG" id="mequ:KFV11_08640"/>
<evidence type="ECO:0000313" key="1">
    <source>
        <dbReference type="EMBL" id="UTH13326.1"/>
    </source>
</evidence>
<evidence type="ECO:0008006" key="3">
    <source>
        <dbReference type="Google" id="ProtNLM"/>
    </source>
</evidence>
<proteinExistence type="predicted"/>